<keyword evidence="1" id="KW-0472">Membrane</keyword>
<evidence type="ECO:0000313" key="3">
    <source>
        <dbReference type="Proteomes" id="UP000430692"/>
    </source>
</evidence>
<proteinExistence type="predicted"/>
<keyword evidence="3" id="KW-1185">Reference proteome</keyword>
<feature type="transmembrane region" description="Helical" evidence="1">
    <location>
        <begin position="70"/>
        <end position="91"/>
    </location>
</feature>
<keyword evidence="1" id="KW-0812">Transmembrane</keyword>
<organism evidence="2 3">
    <name type="scientific">Shimazuella alba</name>
    <dbReference type="NCBI Taxonomy" id="2690964"/>
    <lineage>
        <taxon>Bacteria</taxon>
        <taxon>Bacillati</taxon>
        <taxon>Bacillota</taxon>
        <taxon>Bacilli</taxon>
        <taxon>Bacillales</taxon>
        <taxon>Thermoactinomycetaceae</taxon>
        <taxon>Shimazuella</taxon>
    </lineage>
</organism>
<evidence type="ECO:0000256" key="1">
    <source>
        <dbReference type="SAM" id="Phobius"/>
    </source>
</evidence>
<feature type="transmembrane region" description="Helical" evidence="1">
    <location>
        <begin position="20"/>
        <end position="38"/>
    </location>
</feature>
<accession>A0A6I4VXS5</accession>
<evidence type="ECO:0008006" key="4">
    <source>
        <dbReference type="Google" id="ProtNLM"/>
    </source>
</evidence>
<evidence type="ECO:0000313" key="2">
    <source>
        <dbReference type="EMBL" id="MXQ55521.1"/>
    </source>
</evidence>
<name>A0A6I4VXS5_9BACL</name>
<dbReference type="InterPro" id="IPR027417">
    <property type="entry name" value="P-loop_NTPase"/>
</dbReference>
<reference evidence="2 3" key="1">
    <citation type="submission" date="2019-12" db="EMBL/GenBank/DDBJ databases">
        <title>Whole-genome analyses of novel actinobacteria.</title>
        <authorList>
            <person name="Sahin N."/>
            <person name="Saygin H."/>
        </authorList>
    </citation>
    <scope>NUCLEOTIDE SEQUENCE [LARGE SCALE GENOMIC DNA]</scope>
    <source>
        <strain evidence="2 3">KC615</strain>
    </source>
</reference>
<keyword evidence="1" id="KW-1133">Transmembrane helix</keyword>
<dbReference type="RefSeq" id="WP_160802874.1">
    <property type="nucleotide sequence ID" value="NZ_WUUL01000015.1"/>
</dbReference>
<gene>
    <name evidence="2" type="ORF">GSM42_17710</name>
</gene>
<dbReference type="SUPFAM" id="SSF52540">
    <property type="entry name" value="P-loop containing nucleoside triphosphate hydrolases"/>
    <property type="match status" value="1"/>
</dbReference>
<dbReference type="AlphaFoldDB" id="A0A6I4VXS5"/>
<dbReference type="Proteomes" id="UP000430692">
    <property type="component" value="Unassembled WGS sequence"/>
</dbReference>
<dbReference type="EMBL" id="WUUL01000015">
    <property type="protein sequence ID" value="MXQ55521.1"/>
    <property type="molecule type" value="Genomic_DNA"/>
</dbReference>
<comment type="caution">
    <text evidence="2">The sequence shown here is derived from an EMBL/GenBank/DDBJ whole genome shotgun (WGS) entry which is preliminary data.</text>
</comment>
<dbReference type="Gene3D" id="3.40.50.300">
    <property type="entry name" value="P-loop containing nucleotide triphosphate hydrolases"/>
    <property type="match status" value="1"/>
</dbReference>
<protein>
    <recommendedName>
        <fullName evidence="4">TraD/TraG TraM recognition site domain-containing protein</fullName>
    </recommendedName>
</protein>
<sequence length="864" mass="99384">MSWLKMPKGGPDDLAKIPWYFLYVVLGIAFLFLLAKIWEFLQPRLEGKSPDTSEAVDTVNDTVASSGNYILSWLPTVIAILICIPLLYIAIRWLMIMYYRRQAVKGVRYLRILPSDNIELEIDKITMMTRTFGGMIRHLTRRIRFGNPWFRIRFAIPAGSNEIGIYMSYPKDKGNSVFDTIKSVYPSAEIHEITKDQFPEAENGGSGGIFTFQLGKRKGLPLASLEQKKESPIGNILNSLRPGTYLDLQFSPVSWSQLEDRSEDVMDSFKDKKISEMEPEEKARRISLMKRLTGRELSFKVRLSLWSNHENSVSIVRSSANAIETAMNYDGAIRFWPQKWWNPIKDQNPIPYPYPSTFMVWDGNELANLFHLPPSSHWIYKEPEKTDKNSRGYLMHLVNDQRTLEDNELNEGILIGVAKHPLHTREVRVSHNQLTKHFLLSGTSGMGRSSASTQIIQSMIDDWLKDPDSHPGFTILDPAREIIAIIENRLRFLEESGEKIPKDKIHHFNLSSDTSHVVGLNLLANPNNNPIDQIAEQIAEVLLHKHGKSESLTRMKRLLTLAVHSLMEHDEHHTVLCVDEFFRDPAFRAQIVQKGKDPYVKRFWTKLDQQELKKEVEGILNHIDPLLQDPTMRRMYLQKEMTLDIMKYMDEGHLVFIDLDGMKDHELKVTVGQLVNHYYQAAIKRPVGSKFHLMMIEEAHMIQIPLFTEIFLSDTKCDLGLGLITREIDQFNNEELVQAMKGNIGMVISCAQLEGADEIEELTRKHIKASFVEKLAERTAAVYIQSKKNQRKTVTTCVVSNLPPSVFLPDGSTANYKTNERIEAFQWGLDWGMKRMIESGEAREVEELDEEISHYMEQQRQELT</sequence>